<keyword evidence="4" id="KW-1185">Reference proteome</keyword>
<feature type="region of interest" description="Disordered" evidence="1">
    <location>
        <begin position="138"/>
        <end position="191"/>
    </location>
</feature>
<evidence type="ECO:0000256" key="2">
    <source>
        <dbReference type="SAM" id="Phobius"/>
    </source>
</evidence>
<keyword evidence="2" id="KW-0812">Transmembrane</keyword>
<sequence>MTSATAPARPEPGNAFAKGRRAFRNWRRSRPFWGGLLVALASLPIMYFPYNDLSVGALRIHMATTAGAGAAVIGLLLLALGVSVWFQPMIRIFAGIAAIVLALVSLPVSNFGGFGLGLFPGLIGGALVCSWAPNKEQSEETAAAADSDSEDEDEDEEVKLNQLMVDDARPAGEPAAPAESTRPAEEETTSE</sequence>
<evidence type="ECO:0000256" key="1">
    <source>
        <dbReference type="SAM" id="MobiDB-lite"/>
    </source>
</evidence>
<feature type="transmembrane region" description="Helical" evidence="2">
    <location>
        <begin position="62"/>
        <end position="82"/>
    </location>
</feature>
<dbReference type="InterPro" id="IPR046096">
    <property type="entry name" value="DUF6114"/>
</dbReference>
<organism evidence="3 4">
    <name type="scientific">Streptacidiphilus cavernicola</name>
    <dbReference type="NCBI Taxonomy" id="3342716"/>
    <lineage>
        <taxon>Bacteria</taxon>
        <taxon>Bacillati</taxon>
        <taxon>Actinomycetota</taxon>
        <taxon>Actinomycetes</taxon>
        <taxon>Kitasatosporales</taxon>
        <taxon>Streptomycetaceae</taxon>
        <taxon>Streptacidiphilus</taxon>
    </lineage>
</organism>
<proteinExistence type="predicted"/>
<dbReference type="RefSeq" id="WP_051726307.1">
    <property type="nucleotide sequence ID" value="NZ_JBHEZZ010000020.1"/>
</dbReference>
<protein>
    <submittedName>
        <fullName evidence="3">DUF6114 domain-containing protein</fullName>
    </submittedName>
</protein>
<keyword evidence="2" id="KW-1133">Transmembrane helix</keyword>
<gene>
    <name evidence="3" type="ORF">ACEZDJ_29430</name>
</gene>
<feature type="transmembrane region" description="Helical" evidence="2">
    <location>
        <begin position="89"/>
        <end position="108"/>
    </location>
</feature>
<dbReference type="EMBL" id="JBHEZZ010000020">
    <property type="protein sequence ID" value="MFC1405414.1"/>
    <property type="molecule type" value="Genomic_DNA"/>
</dbReference>
<name>A0ABV6UVB5_9ACTN</name>
<reference evidence="3 4" key="1">
    <citation type="submission" date="2024-09" db="EMBL/GenBank/DDBJ databases">
        <authorList>
            <person name="Lee S.D."/>
        </authorList>
    </citation>
    <scope>NUCLEOTIDE SEQUENCE [LARGE SCALE GENOMIC DNA]</scope>
    <source>
        <strain evidence="3 4">N1-5</strain>
    </source>
</reference>
<keyword evidence="2" id="KW-0472">Membrane</keyword>
<feature type="compositionally biased region" description="Acidic residues" evidence="1">
    <location>
        <begin position="147"/>
        <end position="157"/>
    </location>
</feature>
<comment type="caution">
    <text evidence="3">The sequence shown here is derived from an EMBL/GenBank/DDBJ whole genome shotgun (WGS) entry which is preliminary data.</text>
</comment>
<evidence type="ECO:0000313" key="4">
    <source>
        <dbReference type="Proteomes" id="UP001592528"/>
    </source>
</evidence>
<dbReference type="Pfam" id="PF19609">
    <property type="entry name" value="DUF6114"/>
    <property type="match status" value="1"/>
</dbReference>
<accession>A0ABV6UVB5</accession>
<evidence type="ECO:0000313" key="3">
    <source>
        <dbReference type="EMBL" id="MFC1405414.1"/>
    </source>
</evidence>
<dbReference type="Proteomes" id="UP001592528">
    <property type="component" value="Unassembled WGS sequence"/>
</dbReference>
<feature type="transmembrane region" description="Helical" evidence="2">
    <location>
        <begin position="31"/>
        <end position="50"/>
    </location>
</feature>